<comment type="caution">
    <text evidence="2">The sequence shown here is derived from an EMBL/GenBank/DDBJ whole genome shotgun (WGS) entry which is preliminary data.</text>
</comment>
<evidence type="ECO:0000313" key="2">
    <source>
        <dbReference type="EMBL" id="MBJ6727240.1"/>
    </source>
</evidence>
<dbReference type="Pfam" id="PF11737">
    <property type="entry name" value="DUF3300"/>
    <property type="match status" value="1"/>
</dbReference>
<reference evidence="2" key="1">
    <citation type="submission" date="2020-12" db="EMBL/GenBank/DDBJ databases">
        <title>Geomonas sp. Red875, isolated from river sediment.</title>
        <authorList>
            <person name="Xu Z."/>
            <person name="Zhang Z."/>
            <person name="Masuda Y."/>
            <person name="Itoh H."/>
            <person name="Senoo K."/>
        </authorList>
    </citation>
    <scope>NUCLEOTIDE SEQUENCE</scope>
    <source>
        <strain evidence="2">Red875</strain>
    </source>
</reference>
<feature type="compositionally biased region" description="Low complexity" evidence="1">
    <location>
        <begin position="320"/>
        <end position="346"/>
    </location>
</feature>
<feature type="compositionally biased region" description="Pro residues" evidence="1">
    <location>
        <begin position="398"/>
        <end position="423"/>
    </location>
</feature>
<dbReference type="Proteomes" id="UP000636888">
    <property type="component" value="Unassembled WGS sequence"/>
</dbReference>
<feature type="compositionally biased region" description="Basic and acidic residues" evidence="1">
    <location>
        <begin position="259"/>
        <end position="272"/>
    </location>
</feature>
<feature type="compositionally biased region" description="Low complexity" evidence="1">
    <location>
        <begin position="355"/>
        <end position="374"/>
    </location>
</feature>
<feature type="region of interest" description="Disordered" evidence="1">
    <location>
        <begin position="259"/>
        <end position="485"/>
    </location>
</feature>
<protein>
    <submittedName>
        <fullName evidence="2">DUF3300 domain-containing protein</fullName>
    </submittedName>
</protein>
<dbReference type="PANTHER" id="PTHR40269">
    <property type="entry name" value="OUTER MEMBRANE PROTEIN-RELATED"/>
    <property type="match status" value="1"/>
</dbReference>
<evidence type="ECO:0000256" key="1">
    <source>
        <dbReference type="SAM" id="MobiDB-lite"/>
    </source>
</evidence>
<name>A0A8J7SA31_9BACT</name>
<sequence length="485" mass="51681">MKRLLYVVPLFLIIVCAWSVPRCLGQTETLLTPDELDQLAGPIALYPDPLLAQILPAATFVDQVEQAADYVARYGTAGVDAQPWDLSVRAIAHYPQIVEQLDDQPEWTTALGQAYLNQPRELMEAIQRLRAEAYAEGNLASNPEQQVIDAADGIRIVPAVPQYIYVPIYDPELVYLEPPQPGIAFVSFGTPLLIGVWLNRDCDWHRRRVFYHGWRGGGWIARSRPHIGDRGHIYVGKNASVVRVNRNIRTRDTHDFRRELRNDALRQRELRGRAHRPGAAPTPAPERRREGMQRGAATGSAVGAPTTPTARRGRSRDRSAAPAAGAAPAATKPSRAAPAPAPGRAPLDAYRRRGAPAGSASQGAGTASGRAAGSELRGGEHHRAPAATAPAPARRPPHPALAAPPAPPARHPAAAPGPRPLPAPARSFTPPVSVAPRTPAPVRVPAPARPAAAPPAVRAAPAAPAPHPAPSGGGRGPGGDEPFRH</sequence>
<dbReference type="EMBL" id="JAEMHM010000021">
    <property type="protein sequence ID" value="MBJ6727240.1"/>
    <property type="molecule type" value="Genomic_DNA"/>
</dbReference>
<proteinExistence type="predicted"/>
<dbReference type="PANTHER" id="PTHR40269:SF1">
    <property type="entry name" value="OUTER MEMBRANE PROTEIN"/>
    <property type="match status" value="1"/>
</dbReference>
<dbReference type="RefSeq" id="WP_199386151.1">
    <property type="nucleotide sequence ID" value="NZ_JAEMHM010000021.1"/>
</dbReference>
<accession>A0A8J7SA31</accession>
<organism evidence="2 3">
    <name type="scientific">Geomesophilobacter sediminis</name>
    <dbReference type="NCBI Taxonomy" id="2798584"/>
    <lineage>
        <taxon>Bacteria</taxon>
        <taxon>Pseudomonadati</taxon>
        <taxon>Thermodesulfobacteriota</taxon>
        <taxon>Desulfuromonadia</taxon>
        <taxon>Geobacterales</taxon>
        <taxon>Geobacteraceae</taxon>
        <taxon>Geomesophilobacter</taxon>
    </lineage>
</organism>
<feature type="compositionally biased region" description="Low complexity" evidence="1">
    <location>
        <begin position="424"/>
        <end position="437"/>
    </location>
</feature>
<keyword evidence="3" id="KW-1185">Reference proteome</keyword>
<evidence type="ECO:0000313" key="3">
    <source>
        <dbReference type="Proteomes" id="UP000636888"/>
    </source>
</evidence>
<feature type="compositionally biased region" description="Pro residues" evidence="1">
    <location>
        <begin position="438"/>
        <end position="448"/>
    </location>
</feature>
<feature type="compositionally biased region" description="Low complexity" evidence="1">
    <location>
        <begin position="449"/>
        <end position="462"/>
    </location>
</feature>
<gene>
    <name evidence="2" type="ORF">JFN93_21220</name>
</gene>
<dbReference type="AlphaFoldDB" id="A0A8J7SA31"/>
<dbReference type="InterPro" id="IPR021728">
    <property type="entry name" value="DUF3300"/>
</dbReference>